<evidence type="ECO:0000313" key="3">
    <source>
        <dbReference type="EMBL" id="VDR42004.1"/>
    </source>
</evidence>
<dbReference type="AlphaFoldDB" id="A0A3P8LAW1"/>
<feature type="domain" description="Integrase catalytic" evidence="2">
    <location>
        <begin position="115"/>
        <end position="276"/>
    </location>
</feature>
<dbReference type="InterPro" id="IPR036397">
    <property type="entry name" value="RNaseH_sf"/>
</dbReference>
<dbReference type="EMBL" id="UZVY01000001">
    <property type="protein sequence ID" value="VDR42004.1"/>
    <property type="molecule type" value="Genomic_DNA"/>
</dbReference>
<dbReference type="Pfam" id="PF13276">
    <property type="entry name" value="HTH_21"/>
    <property type="match status" value="1"/>
</dbReference>
<comment type="function">
    <text evidence="1">Involved in the transposition of the insertion sequence.</text>
</comment>
<proteinExistence type="predicted"/>
<dbReference type="GO" id="GO:0003676">
    <property type="term" value="F:nucleic acid binding"/>
    <property type="evidence" value="ECO:0007669"/>
    <property type="project" value="InterPro"/>
</dbReference>
<dbReference type="InterPro" id="IPR001584">
    <property type="entry name" value="Integrase_cat-core"/>
</dbReference>
<dbReference type="Pfam" id="PF00665">
    <property type="entry name" value="rve"/>
    <property type="match status" value="1"/>
</dbReference>
<accession>A0A3P8LAW1</accession>
<reference evidence="5 6" key="1">
    <citation type="submission" date="2018-12" db="EMBL/GenBank/DDBJ databases">
        <authorList>
            <consortium name="Pathogen Informatics"/>
        </authorList>
    </citation>
    <scope>NUCLEOTIDE SEQUENCE [LARGE SCALE GENOMIC DNA]</scope>
    <source>
        <strain evidence="5 6">NCTC10126</strain>
    </source>
</reference>
<organism evidence="5 6">
    <name type="scientific">Mycoplasmopsis caviae</name>
    <dbReference type="NCBI Taxonomy" id="55603"/>
    <lineage>
        <taxon>Bacteria</taxon>
        <taxon>Bacillati</taxon>
        <taxon>Mycoplasmatota</taxon>
        <taxon>Mycoplasmoidales</taxon>
        <taxon>Metamycoplasmataceae</taxon>
        <taxon>Mycoplasmopsis</taxon>
    </lineage>
</organism>
<evidence type="ECO:0000313" key="5">
    <source>
        <dbReference type="EMBL" id="VDR42041.1"/>
    </source>
</evidence>
<sequence>MISYFWTSSSTYYYYLKRVNKTEVDSEIKQEIISIYEKHKGRYGYRRITIELQKRLKINHKKVKRIMNELGLKGIQPREKYKSFKGELNKKIPNHLLEEKEEKGYKTGKLGQNFKTSKPNQKWTTDVTEFKVKDKKTYLSPIRDMHTGYIIVRKLSKSPNFKMVEDMLDEALAKFDNLEGLIFHSDQGWPYQMPQYQKKLKDRGIIQSMSRKGNCLDNSIMETFFAQLKNEIYYGKEYKSIDELEQKINEYIDYYNNERIILRLKMSPAEYWKRCNMDQYKEMN</sequence>
<protein>
    <submittedName>
        <fullName evidence="5">Transposase, IS861</fullName>
    </submittedName>
</protein>
<dbReference type="PROSITE" id="PS50994">
    <property type="entry name" value="INTEGRASE"/>
    <property type="match status" value="1"/>
</dbReference>
<dbReference type="InterPro" id="IPR025948">
    <property type="entry name" value="HTH-like_dom"/>
</dbReference>
<name>A0A3P8LAW1_9BACT</name>
<gene>
    <name evidence="3" type="ORF">NCTC10126_00498</name>
    <name evidence="4" type="ORF">NCTC10126_00530</name>
    <name evidence="5" type="ORF">NCTC10126_00537</name>
</gene>
<evidence type="ECO:0000259" key="2">
    <source>
        <dbReference type="PROSITE" id="PS50994"/>
    </source>
</evidence>
<dbReference type="PANTHER" id="PTHR46889:SF5">
    <property type="entry name" value="INTEGRASE PROTEIN"/>
    <property type="match status" value="1"/>
</dbReference>
<dbReference type="EMBL" id="UZVY01000001">
    <property type="protein sequence ID" value="VDR42041.1"/>
    <property type="molecule type" value="Genomic_DNA"/>
</dbReference>
<evidence type="ECO:0000256" key="1">
    <source>
        <dbReference type="ARBA" id="ARBA00002286"/>
    </source>
</evidence>
<dbReference type="PANTHER" id="PTHR46889">
    <property type="entry name" value="TRANSPOSASE INSF FOR INSERTION SEQUENCE IS3B-RELATED"/>
    <property type="match status" value="1"/>
</dbReference>
<dbReference type="Gene3D" id="3.30.420.10">
    <property type="entry name" value="Ribonuclease H-like superfamily/Ribonuclease H"/>
    <property type="match status" value="1"/>
</dbReference>
<dbReference type="Proteomes" id="UP000280036">
    <property type="component" value="Unassembled WGS sequence"/>
</dbReference>
<dbReference type="SUPFAM" id="SSF53098">
    <property type="entry name" value="Ribonuclease H-like"/>
    <property type="match status" value="1"/>
</dbReference>
<dbReference type="InterPro" id="IPR050900">
    <property type="entry name" value="Transposase_IS3/IS150/IS904"/>
</dbReference>
<dbReference type="InterPro" id="IPR048020">
    <property type="entry name" value="Transpos_IS3"/>
</dbReference>
<evidence type="ECO:0000313" key="6">
    <source>
        <dbReference type="Proteomes" id="UP000280036"/>
    </source>
</evidence>
<dbReference type="GO" id="GO:0015074">
    <property type="term" value="P:DNA integration"/>
    <property type="evidence" value="ECO:0007669"/>
    <property type="project" value="InterPro"/>
</dbReference>
<evidence type="ECO:0000313" key="4">
    <source>
        <dbReference type="EMBL" id="VDR42034.1"/>
    </source>
</evidence>
<dbReference type="NCBIfam" id="NF033516">
    <property type="entry name" value="transpos_IS3"/>
    <property type="match status" value="1"/>
</dbReference>
<dbReference type="Pfam" id="PF13333">
    <property type="entry name" value="rve_2"/>
    <property type="match status" value="1"/>
</dbReference>
<dbReference type="InterPro" id="IPR012337">
    <property type="entry name" value="RNaseH-like_sf"/>
</dbReference>
<dbReference type="EMBL" id="UZVY01000001">
    <property type="protein sequence ID" value="VDR42034.1"/>
    <property type="molecule type" value="Genomic_DNA"/>
</dbReference>